<proteinExistence type="predicted"/>
<accession>A0ABT1H4K1</accession>
<dbReference type="PANTHER" id="PTHR30055:SF234">
    <property type="entry name" value="HTH-TYPE TRANSCRIPTIONAL REGULATOR BETI"/>
    <property type="match status" value="1"/>
</dbReference>
<dbReference type="InterPro" id="IPR009057">
    <property type="entry name" value="Homeodomain-like_sf"/>
</dbReference>
<keyword evidence="1" id="KW-0805">Transcription regulation</keyword>
<evidence type="ECO:0000313" key="7">
    <source>
        <dbReference type="Proteomes" id="UP001205740"/>
    </source>
</evidence>
<dbReference type="InterPro" id="IPR050109">
    <property type="entry name" value="HTH-type_TetR-like_transc_reg"/>
</dbReference>
<keyword evidence="2 4" id="KW-0238">DNA-binding</keyword>
<keyword evidence="3" id="KW-0804">Transcription</keyword>
<name>A0ABT1H4K1_9NOCA</name>
<dbReference type="Proteomes" id="UP001205740">
    <property type="component" value="Unassembled WGS sequence"/>
</dbReference>
<gene>
    <name evidence="6" type="ORF">LX12_003280</name>
</gene>
<sequence>MAGSTSGSRVRDSPRVRVRLSAEERRSQIVAAAVAVIAERGFAAATATEIAARAEVAKGLVWRYFTDRDDLMRRTAEHLDEQLRAEVVGRLDLDVPATDVVRQALRHLASLTRTHAAELRALDQIIHTMLAPDGTQVLSLDDYERGYRLQEELFARGIAEGSMAPADVRVMAVTYQGAIDAMIAYLTAHPEVDPDVYAEQLADILVGGMAAR</sequence>
<evidence type="ECO:0000256" key="4">
    <source>
        <dbReference type="PROSITE-ProRule" id="PRU00335"/>
    </source>
</evidence>
<dbReference type="Pfam" id="PF00440">
    <property type="entry name" value="TetR_N"/>
    <property type="match status" value="1"/>
</dbReference>
<evidence type="ECO:0000313" key="6">
    <source>
        <dbReference type="EMBL" id="MCP2162076.1"/>
    </source>
</evidence>
<evidence type="ECO:0000256" key="3">
    <source>
        <dbReference type="ARBA" id="ARBA00023163"/>
    </source>
</evidence>
<dbReference type="Gene3D" id="1.10.357.10">
    <property type="entry name" value="Tetracycline Repressor, domain 2"/>
    <property type="match status" value="1"/>
</dbReference>
<evidence type="ECO:0000259" key="5">
    <source>
        <dbReference type="PROSITE" id="PS50977"/>
    </source>
</evidence>
<evidence type="ECO:0000256" key="2">
    <source>
        <dbReference type="ARBA" id="ARBA00023125"/>
    </source>
</evidence>
<dbReference type="SUPFAM" id="SSF46689">
    <property type="entry name" value="Homeodomain-like"/>
    <property type="match status" value="1"/>
</dbReference>
<keyword evidence="7" id="KW-1185">Reference proteome</keyword>
<dbReference type="PROSITE" id="PS50977">
    <property type="entry name" value="HTH_TETR_2"/>
    <property type="match status" value="1"/>
</dbReference>
<feature type="domain" description="HTH tetR-type" evidence="5">
    <location>
        <begin position="23"/>
        <end position="83"/>
    </location>
</feature>
<dbReference type="EMBL" id="JAMTCG010000006">
    <property type="protein sequence ID" value="MCP2162076.1"/>
    <property type="molecule type" value="Genomic_DNA"/>
</dbReference>
<dbReference type="SUPFAM" id="SSF48498">
    <property type="entry name" value="Tetracyclin repressor-like, C-terminal domain"/>
    <property type="match status" value="1"/>
</dbReference>
<organism evidence="6 7">
    <name type="scientific">Williamsia serinedens</name>
    <dbReference type="NCBI Taxonomy" id="391736"/>
    <lineage>
        <taxon>Bacteria</taxon>
        <taxon>Bacillati</taxon>
        <taxon>Actinomycetota</taxon>
        <taxon>Actinomycetes</taxon>
        <taxon>Mycobacteriales</taxon>
        <taxon>Nocardiaceae</taxon>
        <taxon>Williamsia</taxon>
    </lineage>
</organism>
<comment type="caution">
    <text evidence="6">The sequence shown here is derived from an EMBL/GenBank/DDBJ whole genome shotgun (WGS) entry which is preliminary data.</text>
</comment>
<dbReference type="PANTHER" id="PTHR30055">
    <property type="entry name" value="HTH-TYPE TRANSCRIPTIONAL REGULATOR RUTR"/>
    <property type="match status" value="1"/>
</dbReference>
<reference evidence="6 7" key="1">
    <citation type="submission" date="2022-06" db="EMBL/GenBank/DDBJ databases">
        <title>Genomic Encyclopedia of Archaeal and Bacterial Type Strains, Phase II (KMG-II): from individual species to whole genera.</title>
        <authorList>
            <person name="Goeker M."/>
        </authorList>
    </citation>
    <scope>NUCLEOTIDE SEQUENCE [LARGE SCALE GENOMIC DNA]</scope>
    <source>
        <strain evidence="6 7">DSM 45037</strain>
    </source>
</reference>
<feature type="DNA-binding region" description="H-T-H motif" evidence="4">
    <location>
        <begin position="46"/>
        <end position="65"/>
    </location>
</feature>
<dbReference type="Gene3D" id="1.10.10.60">
    <property type="entry name" value="Homeodomain-like"/>
    <property type="match status" value="1"/>
</dbReference>
<dbReference type="InterPro" id="IPR001647">
    <property type="entry name" value="HTH_TetR"/>
</dbReference>
<dbReference type="RefSeq" id="WP_253655649.1">
    <property type="nucleotide sequence ID" value="NZ_BAAAOE010000005.1"/>
</dbReference>
<protein>
    <submittedName>
        <fullName evidence="6">Transcriptional regulator, TetR family</fullName>
    </submittedName>
</protein>
<evidence type="ECO:0000256" key="1">
    <source>
        <dbReference type="ARBA" id="ARBA00023015"/>
    </source>
</evidence>
<dbReference type="InterPro" id="IPR036271">
    <property type="entry name" value="Tet_transcr_reg_TetR-rel_C_sf"/>
</dbReference>
<dbReference type="PRINTS" id="PR00455">
    <property type="entry name" value="HTHTETR"/>
</dbReference>